<evidence type="ECO:0000313" key="1">
    <source>
        <dbReference type="EMBL" id="DAF86020.1"/>
    </source>
</evidence>
<proteinExistence type="predicted"/>
<accession>A0A8S5TUZ1</accession>
<reference evidence="1" key="1">
    <citation type="journal article" date="2021" name="Proc. Natl. Acad. Sci. U.S.A.">
        <title>A Catalog of Tens of Thousands of Viruses from Human Metagenomes Reveals Hidden Associations with Chronic Diseases.</title>
        <authorList>
            <person name="Tisza M.J."/>
            <person name="Buck C.B."/>
        </authorList>
    </citation>
    <scope>NUCLEOTIDE SEQUENCE</scope>
    <source>
        <strain evidence="1">Ctr0c13</strain>
    </source>
</reference>
<sequence length="106" mass="12361">MKIARMDKRLELLKPVLSEDGYGGMVAEYQSIGKVWAELKRTDYAEQQAQGTPMNREELRFRLRPLTKIQRGWLVVYAAETYAVDTVDQTYRDSTTIIVRRYEQGV</sequence>
<organism evidence="1">
    <name type="scientific">Siphoviridae sp. ctr0c13</name>
    <dbReference type="NCBI Taxonomy" id="2825683"/>
    <lineage>
        <taxon>Viruses</taxon>
        <taxon>Duplodnaviria</taxon>
        <taxon>Heunggongvirae</taxon>
        <taxon>Uroviricota</taxon>
        <taxon>Caudoviricetes</taxon>
    </lineage>
</organism>
<dbReference type="Pfam" id="PF05521">
    <property type="entry name" value="Phage_HCP"/>
    <property type="match status" value="1"/>
</dbReference>
<protein>
    <submittedName>
        <fullName evidence="1">Head tail joining protein</fullName>
    </submittedName>
</protein>
<name>A0A8S5TUZ1_9CAUD</name>
<dbReference type="EMBL" id="BK015935">
    <property type="protein sequence ID" value="DAF86020.1"/>
    <property type="molecule type" value="Genomic_DNA"/>
</dbReference>
<dbReference type="Gene3D" id="2.40.10.270">
    <property type="entry name" value="Bacteriophage SPP1 head-tail adaptor protein"/>
    <property type="match status" value="1"/>
</dbReference>
<dbReference type="InterPro" id="IPR038666">
    <property type="entry name" value="SSP1_head-tail_sf"/>
</dbReference>
<dbReference type="InterPro" id="IPR008767">
    <property type="entry name" value="Phage_SPP1_head-tail_adaptor"/>
</dbReference>